<dbReference type="Proteomes" id="UP000192223">
    <property type="component" value="Unplaced"/>
</dbReference>
<accession>A0A1W4XVA1</accession>
<dbReference type="PANTHER" id="PTHR23117">
    <property type="entry name" value="GUANYLATE KINASE-RELATED"/>
    <property type="match status" value="1"/>
</dbReference>
<evidence type="ECO:0000313" key="10">
    <source>
        <dbReference type="RefSeq" id="XP_025837565.1"/>
    </source>
</evidence>
<dbReference type="RefSeq" id="XP_025837565.1">
    <property type="nucleotide sequence ID" value="XM_025981780.1"/>
</dbReference>
<dbReference type="FunFam" id="3.40.50.300:FF:000776">
    <property type="entry name" value="Guanylate kinase 2"/>
    <property type="match status" value="1"/>
</dbReference>
<dbReference type="PANTHER" id="PTHR23117:SF13">
    <property type="entry name" value="GUANYLATE KINASE"/>
    <property type="match status" value="1"/>
</dbReference>
<evidence type="ECO:0000313" key="11">
    <source>
        <dbReference type="RefSeq" id="XP_025837566.1"/>
    </source>
</evidence>
<dbReference type="EC" id="2.7.4.8" evidence="2"/>
<dbReference type="NCBIfam" id="TIGR03263">
    <property type="entry name" value="guanyl_kin"/>
    <property type="match status" value="1"/>
</dbReference>
<dbReference type="InterPro" id="IPR017665">
    <property type="entry name" value="Guanylate_kinase"/>
</dbReference>
<dbReference type="PROSITE" id="PS50052">
    <property type="entry name" value="GUANYLATE_KINASE_2"/>
    <property type="match status" value="1"/>
</dbReference>
<dbReference type="SUPFAM" id="SSF52540">
    <property type="entry name" value="P-loop containing nucleoside triphosphate hydrolases"/>
    <property type="match status" value="1"/>
</dbReference>
<dbReference type="KEGG" id="apln:108744897"/>
<dbReference type="InterPro" id="IPR008145">
    <property type="entry name" value="GK/Ca_channel_bsu"/>
</dbReference>
<evidence type="ECO:0000256" key="6">
    <source>
        <dbReference type="ARBA" id="ARBA00022840"/>
    </source>
</evidence>
<keyword evidence="5 9" id="KW-0418">Kinase</keyword>
<dbReference type="OrthoDB" id="6334211at2759"/>
<name>A0A1W4XVA1_AGRPL</name>
<dbReference type="InterPro" id="IPR020590">
    <property type="entry name" value="Guanylate_kinase_CS"/>
</dbReference>
<dbReference type="RefSeq" id="XP_025837566.1">
    <property type="nucleotide sequence ID" value="XM_025981781.1"/>
</dbReference>
<dbReference type="GO" id="GO:0005524">
    <property type="term" value="F:ATP binding"/>
    <property type="evidence" value="ECO:0007669"/>
    <property type="project" value="UniProtKB-KW"/>
</dbReference>
<dbReference type="AlphaFoldDB" id="A0A1W4XVA1"/>
<evidence type="ECO:0000256" key="3">
    <source>
        <dbReference type="ARBA" id="ARBA00022679"/>
    </source>
</evidence>
<comment type="similarity">
    <text evidence="1">Belongs to the guanylate kinase family.</text>
</comment>
<evidence type="ECO:0000256" key="5">
    <source>
        <dbReference type="ARBA" id="ARBA00022777"/>
    </source>
</evidence>
<dbReference type="Gene3D" id="3.40.50.300">
    <property type="entry name" value="P-loop containing nucleotide triphosphate hydrolases"/>
    <property type="match status" value="1"/>
</dbReference>
<keyword evidence="4" id="KW-0547">Nucleotide-binding</keyword>
<dbReference type="CDD" id="cd00071">
    <property type="entry name" value="GMPK"/>
    <property type="match status" value="1"/>
</dbReference>
<protein>
    <recommendedName>
        <fullName evidence="2">guanylate kinase</fullName>
        <ecNumber evidence="2">2.7.4.8</ecNumber>
    </recommendedName>
</protein>
<gene>
    <name evidence="9" type="primary">LOC108744897</name>
    <name evidence="10" type="synonym">LOC112903871</name>
    <name evidence="11" type="synonym">LOC112906810</name>
</gene>
<keyword evidence="6" id="KW-0067">ATP-binding</keyword>
<sequence>MANNTRGLRPLVLCGPSGTGKSTLLKKLLEDYPNTFGFSVSHTTRLPRPGEIDGKHYHFTTAEKMKQDIEEGKFIENATFGGNMYGTSKDAVKTVLDQGKVCVLDIDVQGVKQIKKTDLNPFYVFIKPPNLNVLEERLRQRKTETEETLKRRLSVASHEVQYGEEPGNFDLVVLNDNLEHAYDQLKKFVKNHVLNGKQGK</sequence>
<evidence type="ECO:0000259" key="7">
    <source>
        <dbReference type="PROSITE" id="PS50052"/>
    </source>
</evidence>
<organism evidence="8 9">
    <name type="scientific">Agrilus planipennis</name>
    <name type="common">Emerald ash borer</name>
    <name type="synonym">Agrilus marcopoli</name>
    <dbReference type="NCBI Taxonomy" id="224129"/>
    <lineage>
        <taxon>Eukaryota</taxon>
        <taxon>Metazoa</taxon>
        <taxon>Ecdysozoa</taxon>
        <taxon>Arthropoda</taxon>
        <taxon>Hexapoda</taxon>
        <taxon>Insecta</taxon>
        <taxon>Pterygota</taxon>
        <taxon>Neoptera</taxon>
        <taxon>Endopterygota</taxon>
        <taxon>Coleoptera</taxon>
        <taxon>Polyphaga</taxon>
        <taxon>Elateriformia</taxon>
        <taxon>Buprestoidea</taxon>
        <taxon>Buprestidae</taxon>
        <taxon>Agrilinae</taxon>
        <taxon>Agrilus</taxon>
    </lineage>
</organism>
<reference evidence="9 10" key="1">
    <citation type="submission" date="2025-04" db="UniProtKB">
        <authorList>
            <consortium name="RefSeq"/>
        </authorList>
    </citation>
    <scope>IDENTIFICATION</scope>
    <source>
        <tissue evidence="9 10">Entire body</tissue>
    </source>
</reference>
<evidence type="ECO:0000256" key="4">
    <source>
        <dbReference type="ARBA" id="ARBA00022741"/>
    </source>
</evidence>
<dbReference type="GO" id="GO:0004385">
    <property type="term" value="F:GMP kinase activity"/>
    <property type="evidence" value="ECO:0007669"/>
    <property type="project" value="UniProtKB-EC"/>
</dbReference>
<evidence type="ECO:0000256" key="1">
    <source>
        <dbReference type="ARBA" id="ARBA00005790"/>
    </source>
</evidence>
<dbReference type="InterPro" id="IPR008144">
    <property type="entry name" value="Guanylate_kin-like_dom"/>
</dbReference>
<dbReference type="STRING" id="224129.A0A1W4XVA1"/>
<dbReference type="Pfam" id="PF00625">
    <property type="entry name" value="Guanylate_kin"/>
    <property type="match status" value="1"/>
</dbReference>
<dbReference type="RefSeq" id="XP_018336360.1">
    <property type="nucleotide sequence ID" value="XM_018480858.2"/>
</dbReference>
<dbReference type="KEGG" id="apln:112906810"/>
<evidence type="ECO:0000313" key="8">
    <source>
        <dbReference type="Proteomes" id="UP000192223"/>
    </source>
</evidence>
<keyword evidence="3" id="KW-0808">Transferase</keyword>
<dbReference type="GeneID" id="108744897"/>
<keyword evidence="8" id="KW-1185">Reference proteome</keyword>
<dbReference type="PROSITE" id="PS00856">
    <property type="entry name" value="GUANYLATE_KINASE_1"/>
    <property type="match status" value="1"/>
</dbReference>
<dbReference type="InterPro" id="IPR027417">
    <property type="entry name" value="P-loop_NTPase"/>
</dbReference>
<feature type="domain" description="Guanylate kinase-like" evidence="7">
    <location>
        <begin position="8"/>
        <end position="190"/>
    </location>
</feature>
<proteinExistence type="inferred from homology"/>
<evidence type="ECO:0000256" key="2">
    <source>
        <dbReference type="ARBA" id="ARBA00012961"/>
    </source>
</evidence>
<dbReference type="SMART" id="SM00072">
    <property type="entry name" value="GuKc"/>
    <property type="match status" value="1"/>
</dbReference>
<dbReference type="KEGG" id="apln:112903871"/>
<evidence type="ECO:0000313" key="9">
    <source>
        <dbReference type="RefSeq" id="XP_018336360.1"/>
    </source>
</evidence>
<dbReference type="GO" id="GO:0005829">
    <property type="term" value="C:cytosol"/>
    <property type="evidence" value="ECO:0007669"/>
    <property type="project" value="TreeGrafter"/>
</dbReference>
<dbReference type="FunFam" id="3.30.63.10:FF:000002">
    <property type="entry name" value="Guanylate kinase 1"/>
    <property type="match status" value="1"/>
</dbReference>